<dbReference type="PIRSF" id="PIRSF006493">
    <property type="entry name" value="Prok_Ku"/>
    <property type="match status" value="1"/>
</dbReference>
<dbReference type="NCBIfam" id="TIGR02772">
    <property type="entry name" value="Ku_bact"/>
    <property type="match status" value="1"/>
</dbReference>
<keyword evidence="7" id="KW-1185">Reference proteome</keyword>
<sequence length="348" mass="37427">MRSIWKGAVSFGLVSISVKLYSATEEKDIRFHQVHRSDGGRIRYKRTCSVCGEEVTYDDIAKGYDLGGGEMVILTDEDFADLPLTTSRAIDVLEFVPAEQIDPILYAKAYYLEPDKSATKPYALLRDALTSTDRVAVVKVALRQREQLAALRVRDGVLVLNTMLWPDEVRKPDFEFLGDDVEARPAELAMAGSLIESMAADFDPDQYTDNYRAALQEVIDAKVDGREVVAPEEEEPAQTGAVDLMAALRASVERARRARGESAGGDAGEPTPISSARSAAKKTAKAAPAAATKKTAAAKKATPAKKTAVAKKTEPAKKTAAAKKAEPAKKSAAKKATPAKKAAARKSA</sequence>
<keyword evidence="1 3" id="KW-0238">DNA-binding</keyword>
<comment type="similarity">
    <text evidence="3">Belongs to the prokaryotic Ku family.</text>
</comment>
<dbReference type="Proteomes" id="UP000599074">
    <property type="component" value="Unassembled WGS sequence"/>
</dbReference>
<keyword evidence="3" id="KW-0227">DNA damage</keyword>
<feature type="region of interest" description="Disordered" evidence="4">
    <location>
        <begin position="253"/>
        <end position="348"/>
    </location>
</feature>
<dbReference type="AlphaFoldDB" id="A0A8J3T6G0"/>
<proteinExistence type="inferred from homology"/>
<comment type="subunit">
    <text evidence="3">Homodimer. Interacts with LigD.</text>
</comment>
<feature type="domain" description="Ku" evidence="5">
    <location>
        <begin position="52"/>
        <end position="180"/>
    </location>
</feature>
<dbReference type="PANTHER" id="PTHR41251">
    <property type="entry name" value="NON-HOMOLOGOUS END JOINING PROTEIN KU"/>
    <property type="match status" value="1"/>
</dbReference>
<evidence type="ECO:0000256" key="3">
    <source>
        <dbReference type="HAMAP-Rule" id="MF_01875"/>
    </source>
</evidence>
<dbReference type="InterPro" id="IPR016194">
    <property type="entry name" value="SPOC-like_C_dom_sf"/>
</dbReference>
<dbReference type="InterPro" id="IPR009187">
    <property type="entry name" value="Prok_Ku"/>
</dbReference>
<evidence type="ECO:0000256" key="1">
    <source>
        <dbReference type="ARBA" id="ARBA00023125"/>
    </source>
</evidence>
<dbReference type="PANTHER" id="PTHR41251:SF1">
    <property type="entry name" value="NON-HOMOLOGOUS END JOINING PROTEIN KU"/>
    <property type="match status" value="1"/>
</dbReference>
<comment type="function">
    <text evidence="3">With LigD forms a non-homologous end joining (NHEJ) DNA repair enzyme, which repairs dsDNA breaks with reduced fidelity. Binds linear dsDNA with 5'- and 3'- overhangs but not closed circular dsDNA nor ssDNA. Recruits and stimulates the ligase activity of LigD.</text>
</comment>
<dbReference type="FunFam" id="2.40.290.10:FF:000004">
    <property type="entry name" value="Non-homologous end joining protein Ku"/>
    <property type="match status" value="1"/>
</dbReference>
<dbReference type="Gene3D" id="2.40.290.10">
    <property type="match status" value="1"/>
</dbReference>
<evidence type="ECO:0000259" key="5">
    <source>
        <dbReference type="SMART" id="SM00559"/>
    </source>
</evidence>
<dbReference type="SUPFAM" id="SSF100939">
    <property type="entry name" value="SPOC domain-like"/>
    <property type="match status" value="1"/>
</dbReference>
<reference evidence="6" key="1">
    <citation type="submission" date="2021-01" db="EMBL/GenBank/DDBJ databases">
        <title>Whole genome shotgun sequence of Planosporangium mesophilum NBRC 109066.</title>
        <authorList>
            <person name="Komaki H."/>
            <person name="Tamura T."/>
        </authorList>
    </citation>
    <scope>NUCLEOTIDE SEQUENCE</scope>
    <source>
        <strain evidence="6">NBRC 109066</strain>
    </source>
</reference>
<dbReference type="SMART" id="SM00559">
    <property type="entry name" value="Ku78"/>
    <property type="match status" value="1"/>
</dbReference>
<accession>A0A8J3T6G0</accession>
<protein>
    <recommendedName>
        <fullName evidence="3">Non-homologous end joining protein Ku</fullName>
    </recommendedName>
</protein>
<dbReference type="Pfam" id="PF02735">
    <property type="entry name" value="Ku"/>
    <property type="match status" value="1"/>
</dbReference>
<evidence type="ECO:0000256" key="2">
    <source>
        <dbReference type="ARBA" id="ARBA00023172"/>
    </source>
</evidence>
<dbReference type="CDD" id="cd00789">
    <property type="entry name" value="KU_like"/>
    <property type="match status" value="1"/>
</dbReference>
<organism evidence="6 7">
    <name type="scientific">Planosporangium mesophilum</name>
    <dbReference type="NCBI Taxonomy" id="689768"/>
    <lineage>
        <taxon>Bacteria</taxon>
        <taxon>Bacillati</taxon>
        <taxon>Actinomycetota</taxon>
        <taxon>Actinomycetes</taxon>
        <taxon>Micromonosporales</taxon>
        <taxon>Micromonosporaceae</taxon>
        <taxon>Planosporangium</taxon>
    </lineage>
</organism>
<evidence type="ECO:0000313" key="7">
    <source>
        <dbReference type="Proteomes" id="UP000599074"/>
    </source>
</evidence>
<dbReference type="HAMAP" id="MF_01875">
    <property type="entry name" value="Prokaryotic_Ku"/>
    <property type="match status" value="1"/>
</dbReference>
<keyword evidence="3" id="KW-0234">DNA repair</keyword>
<dbReference type="EMBL" id="BOON01000006">
    <property type="protein sequence ID" value="GII21400.1"/>
    <property type="molecule type" value="Genomic_DNA"/>
</dbReference>
<name>A0A8J3T6G0_9ACTN</name>
<feature type="compositionally biased region" description="Low complexity" evidence="4">
    <location>
        <begin position="285"/>
        <end position="307"/>
    </location>
</feature>
<dbReference type="GO" id="GO:0006303">
    <property type="term" value="P:double-strand break repair via nonhomologous end joining"/>
    <property type="evidence" value="ECO:0007669"/>
    <property type="project" value="UniProtKB-UniRule"/>
</dbReference>
<dbReference type="GO" id="GO:0006310">
    <property type="term" value="P:DNA recombination"/>
    <property type="evidence" value="ECO:0007669"/>
    <property type="project" value="UniProtKB-KW"/>
</dbReference>
<dbReference type="InterPro" id="IPR006164">
    <property type="entry name" value="DNA_bd_Ku70/Ku80"/>
</dbReference>
<feature type="compositionally biased region" description="Basic and acidic residues" evidence="4">
    <location>
        <begin position="311"/>
        <end position="329"/>
    </location>
</feature>
<evidence type="ECO:0000313" key="6">
    <source>
        <dbReference type="EMBL" id="GII21400.1"/>
    </source>
</evidence>
<dbReference type="RefSeq" id="WP_168112437.1">
    <property type="nucleotide sequence ID" value="NZ_BOON01000006.1"/>
</dbReference>
<gene>
    <name evidence="3 6" type="primary">ku</name>
    <name evidence="6" type="ORF">Pme01_09970</name>
</gene>
<evidence type="ECO:0000256" key="4">
    <source>
        <dbReference type="SAM" id="MobiDB-lite"/>
    </source>
</evidence>
<comment type="caution">
    <text evidence="6">The sequence shown here is derived from an EMBL/GenBank/DDBJ whole genome shotgun (WGS) entry which is preliminary data.</text>
</comment>
<keyword evidence="2 3" id="KW-0233">DNA recombination</keyword>
<dbReference type="GO" id="GO:0003690">
    <property type="term" value="F:double-stranded DNA binding"/>
    <property type="evidence" value="ECO:0007669"/>
    <property type="project" value="UniProtKB-UniRule"/>
</dbReference>